<dbReference type="EMBL" id="BMMD01000052">
    <property type="protein sequence ID" value="GGJ94863.1"/>
    <property type="molecule type" value="Genomic_DNA"/>
</dbReference>
<name>A0A917PW91_9MICO</name>
<proteinExistence type="predicted"/>
<keyword evidence="2" id="KW-1185">Reference proteome</keyword>
<organism evidence="1 2">
    <name type="scientific">Agromyces bauzanensis</name>
    <dbReference type="NCBI Taxonomy" id="1308924"/>
    <lineage>
        <taxon>Bacteria</taxon>
        <taxon>Bacillati</taxon>
        <taxon>Actinomycetota</taxon>
        <taxon>Actinomycetes</taxon>
        <taxon>Micrococcales</taxon>
        <taxon>Microbacteriaceae</taxon>
        <taxon>Agromyces</taxon>
    </lineage>
</organism>
<reference evidence="1" key="1">
    <citation type="journal article" date="2014" name="Int. J. Syst. Evol. Microbiol.">
        <title>Complete genome sequence of Corynebacterium casei LMG S-19264T (=DSM 44701T), isolated from a smear-ripened cheese.</title>
        <authorList>
            <consortium name="US DOE Joint Genome Institute (JGI-PGF)"/>
            <person name="Walter F."/>
            <person name="Albersmeier A."/>
            <person name="Kalinowski J."/>
            <person name="Ruckert C."/>
        </authorList>
    </citation>
    <scope>NUCLEOTIDE SEQUENCE</scope>
    <source>
        <strain evidence="1">CGMCC 1.8984</strain>
    </source>
</reference>
<sequence length="185" mass="19335">MASVIRRAVETVSTSRADDLAFHALADVSGILEKVEDARIVGGQMVALLLDAFPSAGVVPRRTADADAAVSTMVAGSGILHQELTAAGYQATAGNNYRRSGRSIDVLIPAPAGHFIRQEQGGRAFDAAPGIRLALAAEPIIVDANVTMLDGSLLSFTARVPSPEVAVILKAYAIQGRFAAKWRVA</sequence>
<accession>A0A917PW91</accession>
<evidence type="ECO:0000313" key="2">
    <source>
        <dbReference type="Proteomes" id="UP000636956"/>
    </source>
</evidence>
<dbReference type="Proteomes" id="UP000636956">
    <property type="component" value="Unassembled WGS sequence"/>
</dbReference>
<reference evidence="1" key="2">
    <citation type="submission" date="2020-09" db="EMBL/GenBank/DDBJ databases">
        <authorList>
            <person name="Sun Q."/>
            <person name="Zhou Y."/>
        </authorList>
    </citation>
    <scope>NUCLEOTIDE SEQUENCE</scope>
    <source>
        <strain evidence="1">CGMCC 1.8984</strain>
    </source>
</reference>
<evidence type="ECO:0000313" key="1">
    <source>
        <dbReference type="EMBL" id="GGJ94863.1"/>
    </source>
</evidence>
<comment type="caution">
    <text evidence="1">The sequence shown here is derived from an EMBL/GenBank/DDBJ whole genome shotgun (WGS) entry which is preliminary data.</text>
</comment>
<protein>
    <submittedName>
        <fullName evidence="1">Uncharacterized protein</fullName>
    </submittedName>
</protein>
<gene>
    <name evidence="1" type="ORF">GCM10011372_36430</name>
</gene>
<dbReference type="AlphaFoldDB" id="A0A917PW91"/>